<evidence type="ECO:0000313" key="2">
    <source>
        <dbReference type="EMBL" id="CAE8659015.1"/>
    </source>
</evidence>
<evidence type="ECO:0000256" key="1">
    <source>
        <dbReference type="SAM" id="MobiDB-lite"/>
    </source>
</evidence>
<feature type="non-terminal residue" evidence="2">
    <location>
        <position position="82"/>
    </location>
</feature>
<organism evidence="2 3">
    <name type="scientific">Polarella glacialis</name>
    <name type="common">Dinoflagellate</name>
    <dbReference type="NCBI Taxonomy" id="89957"/>
    <lineage>
        <taxon>Eukaryota</taxon>
        <taxon>Sar</taxon>
        <taxon>Alveolata</taxon>
        <taxon>Dinophyceae</taxon>
        <taxon>Suessiales</taxon>
        <taxon>Suessiaceae</taxon>
        <taxon>Polarella</taxon>
    </lineage>
</organism>
<dbReference type="EMBL" id="CAJNNW010016397">
    <property type="protein sequence ID" value="CAE8659015.1"/>
    <property type="molecule type" value="Genomic_DNA"/>
</dbReference>
<dbReference type="Proteomes" id="UP000626109">
    <property type="component" value="Unassembled WGS sequence"/>
</dbReference>
<feature type="region of interest" description="Disordered" evidence="1">
    <location>
        <begin position="61"/>
        <end position="82"/>
    </location>
</feature>
<gene>
    <name evidence="2" type="ORF">PGLA2088_LOCUS13651</name>
</gene>
<evidence type="ECO:0000313" key="3">
    <source>
        <dbReference type="Proteomes" id="UP000626109"/>
    </source>
</evidence>
<accession>A0A813IY76</accession>
<proteinExistence type="predicted"/>
<protein>
    <submittedName>
        <fullName evidence="2">Uncharacterized protein</fullName>
    </submittedName>
</protein>
<sequence length="82" mass="9202">ARPTSWQRQRRTDARGGCFAGLHRRPLVRPVWFHIRGDQRRVQPIRKTTLFVQRCHSATFGGQIGKAGRGPTSIGQGLLGPE</sequence>
<comment type="caution">
    <text evidence="2">The sequence shown here is derived from an EMBL/GenBank/DDBJ whole genome shotgun (WGS) entry which is preliminary data.</text>
</comment>
<name>A0A813IY76_POLGL</name>
<reference evidence="2" key="1">
    <citation type="submission" date="2021-02" db="EMBL/GenBank/DDBJ databases">
        <authorList>
            <person name="Dougan E. K."/>
            <person name="Rhodes N."/>
            <person name="Thang M."/>
            <person name="Chan C."/>
        </authorList>
    </citation>
    <scope>NUCLEOTIDE SEQUENCE</scope>
</reference>
<feature type="non-terminal residue" evidence="2">
    <location>
        <position position="1"/>
    </location>
</feature>
<dbReference type="AlphaFoldDB" id="A0A813IY76"/>